<reference evidence="2" key="1">
    <citation type="submission" date="2022-11" db="UniProtKB">
        <authorList>
            <consortium name="WormBaseParasite"/>
        </authorList>
    </citation>
    <scope>IDENTIFICATION</scope>
</reference>
<evidence type="ECO:0000313" key="1">
    <source>
        <dbReference type="Proteomes" id="UP000887579"/>
    </source>
</evidence>
<proteinExistence type="predicted"/>
<organism evidence="1 2">
    <name type="scientific">Panagrolaimus sp. ES5</name>
    <dbReference type="NCBI Taxonomy" id="591445"/>
    <lineage>
        <taxon>Eukaryota</taxon>
        <taxon>Metazoa</taxon>
        <taxon>Ecdysozoa</taxon>
        <taxon>Nematoda</taxon>
        <taxon>Chromadorea</taxon>
        <taxon>Rhabditida</taxon>
        <taxon>Tylenchina</taxon>
        <taxon>Panagrolaimomorpha</taxon>
        <taxon>Panagrolaimoidea</taxon>
        <taxon>Panagrolaimidae</taxon>
        <taxon>Panagrolaimus</taxon>
    </lineage>
</organism>
<sequence>MEFLMTKCQDKKAGRTKEWFHLRPQNCKVIPVLEEYHSISDDTRDIVFIAQMPHPRSGLELEYSPWFQFLLGMMDVEIEYSAKNCKVIPVLEEYHSISDDTRDIVFIAQMPHPRSGLELEYSPWFQFLLGMMDVEIEYSDKVVPEPKFLIEFEIRMGYRTKADSPYSWNEFITTTIQRNLECSIDPDKRKPGYFYNCSTIDLFELGANNYPFYLLNIRLPINRTRCKQDMKAPNCQLPPINDLRVIAIHQNGGFTAIWLWMKTLLCPLVVLATLWYYKRVAALNKPM</sequence>
<name>A0AC34FWT0_9BILA</name>
<dbReference type="Proteomes" id="UP000887579">
    <property type="component" value="Unplaced"/>
</dbReference>
<protein>
    <submittedName>
        <fullName evidence="2">Uncharacterized protein</fullName>
    </submittedName>
</protein>
<evidence type="ECO:0000313" key="2">
    <source>
        <dbReference type="WBParaSite" id="ES5_v2.g21205.t1"/>
    </source>
</evidence>
<accession>A0AC34FWT0</accession>
<dbReference type="WBParaSite" id="ES5_v2.g21205.t1">
    <property type="protein sequence ID" value="ES5_v2.g21205.t1"/>
    <property type="gene ID" value="ES5_v2.g21205"/>
</dbReference>